<protein>
    <submittedName>
        <fullName evidence="1">Uncharacterized protein</fullName>
    </submittedName>
</protein>
<sequence>MNKEKFNRLQIAADYGAIPYVQRESQRIAHLVPDQTSFEQRTLLAIGYWLQRYEGNGRDKKALIQRIIVRERNKYLKASRKEAALSIEGMRDDGNVSWEPHDSLATIDDGLMAKEKIALLAQNDLRKKVILECWTDGFTNTTEISALLAQRFGGNSETHRKFIRRFQLHCQRELTA</sequence>
<gene>
    <name evidence="1" type="ORF">FO508_10450</name>
</gene>
<organism evidence="1 2">
    <name type="scientific">Bacillus pumilus</name>
    <name type="common">Bacillus mesentericus</name>
    <dbReference type="NCBI Taxonomy" id="1408"/>
    <lineage>
        <taxon>Bacteria</taxon>
        <taxon>Bacillati</taxon>
        <taxon>Bacillota</taxon>
        <taxon>Bacilli</taxon>
        <taxon>Bacillales</taxon>
        <taxon>Bacillaceae</taxon>
        <taxon>Bacillus</taxon>
    </lineage>
</organism>
<proteinExistence type="predicted"/>
<accession>A0AAE4B7R8</accession>
<dbReference type="EMBL" id="VKQA01000002">
    <property type="protein sequence ID" value="MDR4250761.1"/>
    <property type="molecule type" value="Genomic_DNA"/>
</dbReference>
<evidence type="ECO:0000313" key="2">
    <source>
        <dbReference type="Proteomes" id="UP001182042"/>
    </source>
</evidence>
<comment type="caution">
    <text evidence="1">The sequence shown here is derived from an EMBL/GenBank/DDBJ whole genome shotgun (WGS) entry which is preliminary data.</text>
</comment>
<dbReference type="Proteomes" id="UP001182042">
    <property type="component" value="Unassembled WGS sequence"/>
</dbReference>
<dbReference type="RefSeq" id="WP_309415883.1">
    <property type="nucleotide sequence ID" value="NZ_CP187658.1"/>
</dbReference>
<reference evidence="1" key="1">
    <citation type="submission" date="2019-07" db="EMBL/GenBank/DDBJ databases">
        <title>Phylogenomic Reclassification of ATCC Bacillus Strains and Various Taxa within the Genus Bacillus.</title>
        <authorList>
            <person name="Riojas M.A."/>
            <person name="Frank A.M."/>
            <person name="Fenn S.L."/>
            <person name="King S."/>
            <person name="Brower S."/>
            <person name="Hazbon M.H."/>
        </authorList>
    </citation>
    <scope>NUCLEOTIDE SEQUENCE</scope>
    <source>
        <strain evidence="1">ATCC 27142</strain>
    </source>
</reference>
<name>A0AAE4B7R8_BACPU</name>
<evidence type="ECO:0000313" key="1">
    <source>
        <dbReference type="EMBL" id="MDR4250761.1"/>
    </source>
</evidence>
<dbReference type="AlphaFoldDB" id="A0AAE4B7R8"/>